<dbReference type="InterPro" id="IPR033873">
    <property type="entry name" value="CND41-like"/>
</dbReference>
<evidence type="ECO:0000256" key="6">
    <source>
        <dbReference type="ARBA" id="ARBA00023157"/>
    </source>
</evidence>
<organism evidence="8">
    <name type="scientific">Triticum urartu</name>
    <name type="common">Red wild einkorn</name>
    <name type="synonym">Crithodium urartu</name>
    <dbReference type="NCBI Taxonomy" id="4572"/>
    <lineage>
        <taxon>Eukaryota</taxon>
        <taxon>Viridiplantae</taxon>
        <taxon>Streptophyta</taxon>
        <taxon>Embryophyta</taxon>
        <taxon>Tracheophyta</taxon>
        <taxon>Spermatophyta</taxon>
        <taxon>Magnoliopsida</taxon>
        <taxon>Liliopsida</taxon>
        <taxon>Poales</taxon>
        <taxon>Poaceae</taxon>
        <taxon>BOP clade</taxon>
        <taxon>Pooideae</taxon>
        <taxon>Triticodae</taxon>
        <taxon>Triticeae</taxon>
        <taxon>Triticinae</taxon>
        <taxon>Triticum</taxon>
    </lineage>
</organism>
<dbReference type="PANTHER" id="PTHR13683">
    <property type="entry name" value="ASPARTYL PROTEASES"/>
    <property type="match status" value="1"/>
</dbReference>
<gene>
    <name evidence="8" type="ORF">TRIUR3_29801</name>
</gene>
<dbReference type="InterPro" id="IPR001969">
    <property type="entry name" value="Aspartic_peptidase_AS"/>
</dbReference>
<reference evidence="8" key="1">
    <citation type="journal article" date="2013" name="Nature">
        <title>Draft genome of the wheat A-genome progenitor Triticum urartu.</title>
        <authorList>
            <person name="Ling H.Q."/>
            <person name="Zhao S."/>
            <person name="Liu D."/>
            <person name="Wang J."/>
            <person name="Sun H."/>
            <person name="Zhang C."/>
            <person name="Fan H."/>
            <person name="Li D."/>
            <person name="Dong L."/>
            <person name="Tao Y."/>
            <person name="Gao C."/>
            <person name="Wu H."/>
            <person name="Li Y."/>
            <person name="Cui Y."/>
            <person name="Guo X."/>
            <person name="Zheng S."/>
            <person name="Wang B."/>
            <person name="Yu K."/>
            <person name="Liang Q."/>
            <person name="Yang W."/>
            <person name="Lou X."/>
            <person name="Chen J."/>
            <person name="Feng M."/>
            <person name="Jian J."/>
            <person name="Zhang X."/>
            <person name="Luo G."/>
            <person name="Jiang Y."/>
            <person name="Liu J."/>
            <person name="Wang Z."/>
            <person name="Sha Y."/>
            <person name="Zhang B."/>
            <person name="Wu H."/>
            <person name="Tang D."/>
            <person name="Shen Q."/>
            <person name="Xue P."/>
            <person name="Zou S."/>
            <person name="Wang X."/>
            <person name="Liu X."/>
            <person name="Wang F."/>
            <person name="Yang Y."/>
            <person name="An X."/>
            <person name="Dong Z."/>
            <person name="Zhang K."/>
            <person name="Zhang X."/>
            <person name="Luo M.C."/>
            <person name="Dvorak J."/>
            <person name="Tong Y."/>
            <person name="Wang J."/>
            <person name="Yang H."/>
            <person name="Li Z."/>
            <person name="Wang D."/>
            <person name="Zhang A."/>
            <person name="Wang J."/>
        </authorList>
    </citation>
    <scope>NUCLEOTIDE SEQUENCE</scope>
</reference>
<evidence type="ECO:0000256" key="5">
    <source>
        <dbReference type="ARBA" id="ARBA00022801"/>
    </source>
</evidence>
<feature type="active site" evidence="7">
    <location>
        <position position="192"/>
    </location>
</feature>
<dbReference type="OMA" id="XATSRAT"/>
<dbReference type="CDD" id="cd05472">
    <property type="entry name" value="cnd41_like"/>
    <property type="match status" value="1"/>
</dbReference>
<dbReference type="Pfam" id="PF14541">
    <property type="entry name" value="TAXi_C"/>
    <property type="match status" value="1"/>
</dbReference>
<dbReference type="AlphaFoldDB" id="M8ABM7"/>
<accession>M8ABM7</accession>
<evidence type="ECO:0000313" key="8">
    <source>
        <dbReference type="EMBL" id="EMS62120.1"/>
    </source>
</evidence>
<dbReference type="eggNOG" id="KOG1339">
    <property type="taxonomic scope" value="Eukaryota"/>
</dbReference>
<dbReference type="Gene3D" id="2.40.70.10">
    <property type="entry name" value="Acid Proteases"/>
    <property type="match status" value="2"/>
</dbReference>
<evidence type="ECO:0000256" key="7">
    <source>
        <dbReference type="PIRSR" id="PIRSR601461-1"/>
    </source>
</evidence>
<dbReference type="FunFam" id="2.40.70.10:FF:000021">
    <property type="entry name" value="Aspartyl protease AED1"/>
    <property type="match status" value="1"/>
</dbReference>
<sequence length="567" mass="61696">METSQSSKRELLPIKWEFVSLFLSFDHEHNAHYLLLKTKSDQMTYILLATQRTEQGFHNLVKKQERLEWIMKTKFNSLDVKVTGMATNLEKLKADVEAHMSDSGRKQRDELVTRPTHAHPFVVPRGHPMMHVAIRFSPSAHSRLKSSAQGTDDLQPLDLTLPTTLGTALDTLEYVITVGIGSPAVTQTMMIDTGSDVSWVRCNSTDGTALFDPSKSTTYAPFSCSSAACTQLGNNGNNCSNSQCQYMVQYGDGSNTTGTYGSDTLALSASDTVKGFQFGCSHHEEGFNREKFDGLMGLGGDAQSLVSQTAATYGKSFSYCLPPTNRTSGFLTFGAPNVTSAFVTTPMLRWPRVPTFYGVLLQDISVDGTLLGIQPTVLSNGSVMDSGTILTRLPRRAYSALSSAFRSGMTRYPRAAPVGILDTCYDFTGLRNFSVPTVELVFDGGAVMDLDYDGIMISDCLAFAATSGVSIIGNVQQRTFEVLHDVGQGVFGFRFWNLPLDIRPFGVGRPSDDDAPPPPPVRHGDAGSSRGARVKEEKADDEDGGDDSNYSGLDCRTEVKLLVSGMD</sequence>
<dbReference type="FunFam" id="2.40.70.10:FF:000013">
    <property type="entry name" value="Aspartyl protease AED1"/>
    <property type="match status" value="1"/>
</dbReference>
<keyword evidence="5" id="KW-0378">Hydrolase</keyword>
<keyword evidence="3" id="KW-0732">Signal</keyword>
<name>M8ABM7_TRIUA</name>
<dbReference type="PROSITE" id="PS51767">
    <property type="entry name" value="PEPTIDASE_A1"/>
    <property type="match status" value="1"/>
</dbReference>
<dbReference type="InterPro" id="IPR032799">
    <property type="entry name" value="TAXi_C"/>
</dbReference>
<dbReference type="InterPro" id="IPR033121">
    <property type="entry name" value="PEPTIDASE_A1"/>
</dbReference>
<dbReference type="InterPro" id="IPR032861">
    <property type="entry name" value="TAXi_N"/>
</dbReference>
<dbReference type="PANTHER" id="PTHR13683:SF762">
    <property type="entry name" value="ASPARTYL PROTEASE AED1"/>
    <property type="match status" value="1"/>
</dbReference>
<dbReference type="InterPro" id="IPR021109">
    <property type="entry name" value="Peptidase_aspartic_dom_sf"/>
</dbReference>
<comment type="similarity">
    <text evidence="1">Belongs to the peptidase A1 family.</text>
</comment>
<evidence type="ECO:0000256" key="1">
    <source>
        <dbReference type="ARBA" id="ARBA00007447"/>
    </source>
</evidence>
<dbReference type="PROSITE" id="PS00141">
    <property type="entry name" value="ASP_PROTEASE"/>
    <property type="match status" value="1"/>
</dbReference>
<feature type="active site" evidence="7">
    <location>
        <position position="385"/>
    </location>
</feature>
<evidence type="ECO:0000256" key="3">
    <source>
        <dbReference type="ARBA" id="ARBA00022729"/>
    </source>
</evidence>
<evidence type="ECO:0000256" key="2">
    <source>
        <dbReference type="ARBA" id="ARBA00022670"/>
    </source>
</evidence>
<keyword evidence="4" id="KW-0064">Aspartyl protease</keyword>
<dbReference type="Pfam" id="PF14543">
    <property type="entry name" value="TAXi_N"/>
    <property type="match status" value="1"/>
</dbReference>
<dbReference type="InterPro" id="IPR001461">
    <property type="entry name" value="Aspartic_peptidase_A1"/>
</dbReference>
<keyword evidence="2" id="KW-0645">Protease</keyword>
<dbReference type="EMBL" id="KD086222">
    <property type="protein sequence ID" value="EMS62120.1"/>
    <property type="molecule type" value="Genomic_DNA"/>
</dbReference>
<dbReference type="GO" id="GO:0006508">
    <property type="term" value="P:proteolysis"/>
    <property type="evidence" value="ECO:0007669"/>
    <property type="project" value="UniProtKB-KW"/>
</dbReference>
<proteinExistence type="inferred from homology"/>
<dbReference type="SUPFAM" id="SSF50630">
    <property type="entry name" value="Acid proteases"/>
    <property type="match status" value="1"/>
</dbReference>
<protein>
    <submittedName>
        <fullName evidence="8">Aspartic proteinase nepenthesin-1</fullName>
    </submittedName>
</protein>
<dbReference type="STRING" id="4572.M8ABM7"/>
<evidence type="ECO:0000256" key="4">
    <source>
        <dbReference type="ARBA" id="ARBA00022750"/>
    </source>
</evidence>
<keyword evidence="6" id="KW-1015">Disulfide bond</keyword>
<dbReference type="GO" id="GO:0004190">
    <property type="term" value="F:aspartic-type endopeptidase activity"/>
    <property type="evidence" value="ECO:0007669"/>
    <property type="project" value="UniProtKB-KW"/>
</dbReference>